<dbReference type="EMBL" id="WJBB01000004">
    <property type="protein sequence ID" value="MBC3796415.1"/>
    <property type="molecule type" value="Genomic_DNA"/>
</dbReference>
<dbReference type="RefSeq" id="WP_148603363.1">
    <property type="nucleotide sequence ID" value="NZ_RXYB01000007.1"/>
</dbReference>
<evidence type="ECO:0000313" key="1">
    <source>
        <dbReference type="EMBL" id="MBC3796415.1"/>
    </source>
</evidence>
<name>A0ABR6WIT8_9FIRM</name>
<sequence>MDEEQLIYFDEAFKQLKKNWFPNDDPCYNDNYITLTRTSIQSIIKKDIVGRYLGLKDGERKKKKYTDLNNESKIEDLYVFPKYNFRNEEPLILSVWDEHFNNKKLMSLHEKYIKSGRPNYLMNNAYVFSLKHELERRQYPLKSIYISIDSKAQIRNSISDDDAKSHFTELISETLNNFNMRIQEHVSIHNNTKKVECDRLNSIIFYINNKLKILDKNIQLKNSFLTEKENINELMDMLKKDFSFNFNTEEKIQNTIEKYSKCNCRIDQEKEYISRELYDFETNIIKKYYVLIQEDNTLRKKAFFERKKSETALLRAISAIQNSEERKYYLSGLEIIGIR</sequence>
<keyword evidence="2" id="KW-1185">Reference proteome</keyword>
<protein>
    <submittedName>
        <fullName evidence="1">Uncharacterized protein</fullName>
    </submittedName>
</protein>
<accession>A0ABR6WIT8</accession>
<reference evidence="1 2" key="1">
    <citation type="journal article" date="2020" name="mSystems">
        <title>Defining Genomic and Predicted Metabolic Features of the Acetobacterium Genus.</title>
        <authorList>
            <person name="Ross D.E."/>
            <person name="Marshall C.W."/>
            <person name="Gulliver D."/>
            <person name="May H.D."/>
            <person name="Norman R.S."/>
        </authorList>
    </citation>
    <scope>NUCLEOTIDE SEQUENCE [LARGE SCALE GENOMIC DNA]</scope>
    <source>
        <strain evidence="1 2">DSM 9173</strain>
    </source>
</reference>
<organism evidence="1 2">
    <name type="scientific">Acetobacterium tundrae</name>
    <dbReference type="NCBI Taxonomy" id="132932"/>
    <lineage>
        <taxon>Bacteria</taxon>
        <taxon>Bacillati</taxon>
        <taxon>Bacillota</taxon>
        <taxon>Clostridia</taxon>
        <taxon>Eubacteriales</taxon>
        <taxon>Eubacteriaceae</taxon>
        <taxon>Acetobacterium</taxon>
    </lineage>
</organism>
<evidence type="ECO:0000313" key="2">
    <source>
        <dbReference type="Proteomes" id="UP000653358"/>
    </source>
</evidence>
<dbReference type="Proteomes" id="UP000653358">
    <property type="component" value="Unassembled WGS sequence"/>
</dbReference>
<gene>
    <name evidence="1" type="ORF">GH807_05040</name>
</gene>
<proteinExistence type="predicted"/>
<comment type="caution">
    <text evidence="1">The sequence shown here is derived from an EMBL/GenBank/DDBJ whole genome shotgun (WGS) entry which is preliminary data.</text>
</comment>